<sequence length="277" mass="30058">MLSGGQTFPSRDGVVMQYQRREDAERFLSKVPEVTLVFWIVKIAATTLGETGGDAVTMSMHLGYLVGTLLFSAVAVMTLFLQIRSRRFHPILYWSAIVSTTTVGTTLADLLDRSLEFGYARGSMVLFSLLLGVLAIWYWRLGSISVASVSSASVEVFYWTAILFSQTLGTAVGDLVSGLNGFGYGGGSVVFLLALVLLAALFRWTDADRTLLFWSAFVLTRPLGAAAGDLLDKPRTDGGFGLDRFLVSGVLVVFILVLVVTVPQKAVKSSRQSEEMS</sequence>
<reference evidence="2 3" key="1">
    <citation type="submission" date="2014-06" db="EMBL/GenBank/DDBJ databases">
        <title>Draft genome sequence of iron oxidizing acidophile Leptospirillum ferriphilum DSM14647.</title>
        <authorList>
            <person name="Cardenas J.P."/>
            <person name="Lazcano M."/>
            <person name="Ossandon F.J."/>
            <person name="Corbett M."/>
            <person name="Holmes D.S."/>
            <person name="Watkin E."/>
        </authorList>
    </citation>
    <scope>NUCLEOTIDE SEQUENCE [LARGE SCALE GENOMIC DNA]</scope>
    <source>
        <strain evidence="2 3">DSM 14647</strain>
    </source>
</reference>
<keyword evidence="1" id="KW-0472">Membrane</keyword>
<dbReference type="PATRIC" id="fig|178606.4.peg.1178"/>
<protein>
    <submittedName>
        <fullName evidence="2">INTEGRAL MEMBRANE PROTEIN (Rhomboid family)</fullName>
    </submittedName>
</protein>
<comment type="caution">
    <text evidence="2">The sequence shown here is derived from an EMBL/GenBank/DDBJ whole genome shotgun (WGS) entry which is preliminary data.</text>
</comment>
<name>A0A094X678_9BACT</name>
<organism evidence="2 3">
    <name type="scientific">Leptospirillum ferriphilum</name>
    <dbReference type="NCBI Taxonomy" id="178606"/>
    <lineage>
        <taxon>Bacteria</taxon>
        <taxon>Pseudomonadati</taxon>
        <taxon>Nitrospirota</taxon>
        <taxon>Nitrospiria</taxon>
        <taxon>Nitrospirales</taxon>
        <taxon>Nitrospiraceae</taxon>
        <taxon>Leptospirillum</taxon>
    </lineage>
</organism>
<feature type="transmembrane region" description="Helical" evidence="1">
    <location>
        <begin position="117"/>
        <end position="139"/>
    </location>
</feature>
<accession>A0A094X678</accession>
<dbReference type="OMA" id="ALYWTVI"/>
<evidence type="ECO:0000256" key="1">
    <source>
        <dbReference type="SAM" id="Phobius"/>
    </source>
</evidence>
<dbReference type="Proteomes" id="UP000029452">
    <property type="component" value="Unassembled WGS sequence"/>
</dbReference>
<dbReference type="InterPro" id="IPR007136">
    <property type="entry name" value="DUF347"/>
</dbReference>
<dbReference type="Pfam" id="PF03988">
    <property type="entry name" value="DUF347"/>
    <property type="match status" value="4"/>
</dbReference>
<gene>
    <name evidence="2" type="ORF">LptCag_0645</name>
</gene>
<evidence type="ECO:0000313" key="3">
    <source>
        <dbReference type="Proteomes" id="UP000029452"/>
    </source>
</evidence>
<evidence type="ECO:0000313" key="2">
    <source>
        <dbReference type="EMBL" id="KGA94019.1"/>
    </source>
</evidence>
<keyword evidence="1" id="KW-0812">Transmembrane</keyword>
<feature type="transmembrane region" description="Helical" evidence="1">
    <location>
        <begin position="92"/>
        <end position="111"/>
    </location>
</feature>
<feature type="transmembrane region" description="Helical" evidence="1">
    <location>
        <begin position="146"/>
        <end position="164"/>
    </location>
</feature>
<proteinExistence type="predicted"/>
<dbReference type="EMBL" id="JPGK01000004">
    <property type="protein sequence ID" value="KGA94019.1"/>
    <property type="molecule type" value="Genomic_DNA"/>
</dbReference>
<keyword evidence="1" id="KW-1133">Transmembrane helix</keyword>
<feature type="transmembrane region" description="Helical" evidence="1">
    <location>
        <begin position="245"/>
        <end position="262"/>
    </location>
</feature>
<feature type="transmembrane region" description="Helical" evidence="1">
    <location>
        <begin position="184"/>
        <end position="204"/>
    </location>
</feature>
<feature type="transmembrane region" description="Helical" evidence="1">
    <location>
        <begin position="62"/>
        <end position="80"/>
    </location>
</feature>
<feature type="transmembrane region" description="Helical" evidence="1">
    <location>
        <begin position="211"/>
        <end position="230"/>
    </location>
</feature>
<dbReference type="AlphaFoldDB" id="A0A094X678"/>